<name>A0A841RBI4_9SPIO</name>
<comment type="caution">
    <text evidence="2">The sequence shown here is derived from an EMBL/GenBank/DDBJ whole genome shotgun (WGS) entry which is preliminary data.</text>
</comment>
<reference evidence="2 3" key="1">
    <citation type="submission" date="2020-08" db="EMBL/GenBank/DDBJ databases">
        <title>Genomic Encyclopedia of Type Strains, Phase IV (KMG-IV): sequencing the most valuable type-strain genomes for metagenomic binning, comparative biology and taxonomic classification.</title>
        <authorList>
            <person name="Goeker M."/>
        </authorList>
    </citation>
    <scope>NUCLEOTIDE SEQUENCE [LARGE SCALE GENOMIC DNA]</scope>
    <source>
        <strain evidence="2 3">DSM 2461</strain>
    </source>
</reference>
<dbReference type="InterPro" id="IPR046947">
    <property type="entry name" value="LytR-like"/>
</dbReference>
<dbReference type="PROSITE" id="PS50930">
    <property type="entry name" value="HTH_LYTTR"/>
    <property type="match status" value="1"/>
</dbReference>
<feature type="domain" description="HTH LytTR-type" evidence="1">
    <location>
        <begin position="45"/>
        <end position="145"/>
    </location>
</feature>
<dbReference type="EMBL" id="JACHGJ010000003">
    <property type="protein sequence ID" value="MBB6480269.1"/>
    <property type="molecule type" value="Genomic_DNA"/>
</dbReference>
<dbReference type="InterPro" id="IPR007492">
    <property type="entry name" value="LytTR_DNA-bd_dom"/>
</dbReference>
<dbReference type="AlphaFoldDB" id="A0A841RBI4"/>
<keyword evidence="2" id="KW-0238">DNA-binding</keyword>
<sequence length="149" mass="17539">MKTSIEHISEESETEVVIYCHAIDDEVSALLTYLDSPPTALFGEVDKELHLLDPEKIYYVESFDRRVFIYGECDKYISRKKLYELEEELPKHQFFRASKWMILNTGKIESVRPVIDGRMEAMLKNKKKVYISRKYVGDLKSILGINRRK</sequence>
<organism evidence="2 3">
    <name type="scientific">Spirochaeta isovalerica</name>
    <dbReference type="NCBI Taxonomy" id="150"/>
    <lineage>
        <taxon>Bacteria</taxon>
        <taxon>Pseudomonadati</taxon>
        <taxon>Spirochaetota</taxon>
        <taxon>Spirochaetia</taxon>
        <taxon>Spirochaetales</taxon>
        <taxon>Spirochaetaceae</taxon>
        <taxon>Spirochaeta</taxon>
    </lineage>
</organism>
<dbReference type="Pfam" id="PF04397">
    <property type="entry name" value="LytTR"/>
    <property type="match status" value="1"/>
</dbReference>
<evidence type="ECO:0000313" key="3">
    <source>
        <dbReference type="Proteomes" id="UP000587760"/>
    </source>
</evidence>
<dbReference type="Gene3D" id="2.40.50.1020">
    <property type="entry name" value="LytTr DNA-binding domain"/>
    <property type="match status" value="1"/>
</dbReference>
<dbReference type="RefSeq" id="WP_184746362.1">
    <property type="nucleotide sequence ID" value="NZ_JACHGJ010000003.1"/>
</dbReference>
<accession>A0A841RBI4</accession>
<keyword evidence="3" id="KW-1185">Reference proteome</keyword>
<dbReference type="PANTHER" id="PTHR37299">
    <property type="entry name" value="TRANSCRIPTIONAL REGULATOR-RELATED"/>
    <property type="match status" value="1"/>
</dbReference>
<dbReference type="GO" id="GO:0003677">
    <property type="term" value="F:DNA binding"/>
    <property type="evidence" value="ECO:0007669"/>
    <property type="project" value="UniProtKB-KW"/>
</dbReference>
<dbReference type="GO" id="GO:0000156">
    <property type="term" value="F:phosphorelay response regulator activity"/>
    <property type="evidence" value="ECO:0007669"/>
    <property type="project" value="InterPro"/>
</dbReference>
<gene>
    <name evidence="2" type="ORF">HNR50_001932</name>
</gene>
<evidence type="ECO:0000313" key="2">
    <source>
        <dbReference type="EMBL" id="MBB6480269.1"/>
    </source>
</evidence>
<proteinExistence type="predicted"/>
<protein>
    <submittedName>
        <fullName evidence="2">DNA-binding LytR/AlgR family response regulator</fullName>
    </submittedName>
</protein>
<dbReference type="Proteomes" id="UP000587760">
    <property type="component" value="Unassembled WGS sequence"/>
</dbReference>
<dbReference type="SMART" id="SM00850">
    <property type="entry name" value="LytTR"/>
    <property type="match status" value="1"/>
</dbReference>
<evidence type="ECO:0000259" key="1">
    <source>
        <dbReference type="PROSITE" id="PS50930"/>
    </source>
</evidence>
<dbReference type="PANTHER" id="PTHR37299:SF4">
    <property type="entry name" value="TRANSCRIPTIONAL REGULATOR"/>
    <property type="match status" value="1"/>
</dbReference>